<proteinExistence type="predicted"/>
<reference evidence="4" key="1">
    <citation type="journal article" date="2019" name="Int. J. Syst. Evol. Microbiol.">
        <title>The Global Catalogue of Microorganisms (GCM) 10K type strain sequencing project: providing services to taxonomists for standard genome sequencing and annotation.</title>
        <authorList>
            <consortium name="The Broad Institute Genomics Platform"/>
            <consortium name="The Broad Institute Genome Sequencing Center for Infectious Disease"/>
            <person name="Wu L."/>
            <person name="Ma J."/>
        </authorList>
    </citation>
    <scope>NUCLEOTIDE SEQUENCE [LARGE SCALE GENOMIC DNA]</scope>
    <source>
        <strain evidence="4">CCUG 62974</strain>
    </source>
</reference>
<evidence type="ECO:0000313" key="4">
    <source>
        <dbReference type="Proteomes" id="UP001597024"/>
    </source>
</evidence>
<evidence type="ECO:0000313" key="3">
    <source>
        <dbReference type="EMBL" id="MFD0884605.1"/>
    </source>
</evidence>
<organism evidence="3 4">
    <name type="scientific">Streptosporangium algeriense</name>
    <dbReference type="NCBI Taxonomy" id="1682748"/>
    <lineage>
        <taxon>Bacteria</taxon>
        <taxon>Bacillati</taxon>
        <taxon>Actinomycetota</taxon>
        <taxon>Actinomycetes</taxon>
        <taxon>Streptosporangiales</taxon>
        <taxon>Streptosporangiaceae</taxon>
        <taxon>Streptosporangium</taxon>
    </lineage>
</organism>
<protein>
    <submittedName>
        <fullName evidence="3">DJ-1/PfpI family protein</fullName>
    </submittedName>
</protein>
<feature type="compositionally biased region" description="Basic and acidic residues" evidence="1">
    <location>
        <begin position="102"/>
        <end position="122"/>
    </location>
</feature>
<dbReference type="InterPro" id="IPR002818">
    <property type="entry name" value="DJ-1/PfpI"/>
</dbReference>
<gene>
    <name evidence="3" type="ORF">ACFQ08_08570</name>
</gene>
<dbReference type="Pfam" id="PF01965">
    <property type="entry name" value="DJ-1_PfpI"/>
    <property type="match status" value="1"/>
</dbReference>
<dbReference type="SUPFAM" id="SSF54427">
    <property type="entry name" value="NTF2-like"/>
    <property type="match status" value="1"/>
</dbReference>
<sequence length="342" mass="37982">MTVTTMLPTRQGPPARPAHRTITEEEVRALVGDWFAASNGGGPVEEILRHLVTEGLVLRLPEGILRSHDEVRQWWAALTRDRSRQARTPRDVVVRISSPPARRGDDVGGLRRRPGDEGDLVRGRQGRRRPHQDPRGPRSRGAEMNHYPPAKTGLLRGKRVGILMESDFVEDEIAYYRMRFAEEGAEVDLLSRLWGNESLTFTGHEHRAPITVNGELGGLGYEELSRYSALIVPSGMVADRLRYSEDVLRPAPAVELMRRAFRLPNLVKAFSCHGLLLMSTAADLLRGRTVTAHNNLVGDVRNMGAVFTAQDVVVDGDLVTGRTVEHSHLLTRTIIDLVGGAR</sequence>
<dbReference type="Gene3D" id="3.40.50.880">
    <property type="match status" value="1"/>
</dbReference>
<dbReference type="Proteomes" id="UP001597024">
    <property type="component" value="Unassembled WGS sequence"/>
</dbReference>
<feature type="domain" description="DJ-1/PfpI" evidence="2">
    <location>
        <begin position="158"/>
        <end position="335"/>
    </location>
</feature>
<evidence type="ECO:0000256" key="1">
    <source>
        <dbReference type="SAM" id="MobiDB-lite"/>
    </source>
</evidence>
<evidence type="ECO:0000259" key="2">
    <source>
        <dbReference type="Pfam" id="PF01965"/>
    </source>
</evidence>
<feature type="compositionally biased region" description="Basic and acidic residues" evidence="1">
    <location>
        <begin position="131"/>
        <end position="143"/>
    </location>
</feature>
<dbReference type="SUPFAM" id="SSF52317">
    <property type="entry name" value="Class I glutamine amidotransferase-like"/>
    <property type="match status" value="1"/>
</dbReference>
<accession>A0ABW3DL43</accession>
<dbReference type="InterPro" id="IPR032710">
    <property type="entry name" value="NTF2-like_dom_sf"/>
</dbReference>
<dbReference type="InterPro" id="IPR029062">
    <property type="entry name" value="Class_I_gatase-like"/>
</dbReference>
<name>A0ABW3DL43_9ACTN</name>
<comment type="caution">
    <text evidence="3">The sequence shown here is derived from an EMBL/GenBank/DDBJ whole genome shotgun (WGS) entry which is preliminary data.</text>
</comment>
<feature type="region of interest" description="Disordered" evidence="1">
    <location>
        <begin position="86"/>
        <end position="151"/>
    </location>
</feature>
<keyword evidence="4" id="KW-1185">Reference proteome</keyword>
<dbReference type="EMBL" id="JBHTHX010000195">
    <property type="protein sequence ID" value="MFD0884605.1"/>
    <property type="molecule type" value="Genomic_DNA"/>
</dbReference>